<reference evidence="1 2" key="1">
    <citation type="submission" date="2024-01" db="EMBL/GenBank/DDBJ databases">
        <title>The genome of the rayed Mediterranean limpet Patella caerulea (Linnaeus, 1758).</title>
        <authorList>
            <person name="Anh-Thu Weber A."/>
            <person name="Halstead-Nussloch G."/>
        </authorList>
    </citation>
    <scope>NUCLEOTIDE SEQUENCE [LARGE SCALE GENOMIC DNA]</scope>
    <source>
        <strain evidence="1">AATW-2023a</strain>
        <tissue evidence="1">Whole specimen</tissue>
    </source>
</reference>
<dbReference type="EMBL" id="JAZGQO010000001">
    <property type="protein sequence ID" value="KAK6195562.1"/>
    <property type="molecule type" value="Genomic_DNA"/>
</dbReference>
<name>A0AAN8KHN7_PATCE</name>
<comment type="caution">
    <text evidence="1">The sequence shown here is derived from an EMBL/GenBank/DDBJ whole genome shotgun (WGS) entry which is preliminary data.</text>
</comment>
<protein>
    <submittedName>
        <fullName evidence="1">Uncharacterized protein</fullName>
    </submittedName>
</protein>
<keyword evidence="2" id="KW-1185">Reference proteome</keyword>
<accession>A0AAN8KHN7</accession>
<organism evidence="1 2">
    <name type="scientific">Patella caerulea</name>
    <name type="common">Rayed Mediterranean limpet</name>
    <dbReference type="NCBI Taxonomy" id="87958"/>
    <lineage>
        <taxon>Eukaryota</taxon>
        <taxon>Metazoa</taxon>
        <taxon>Spiralia</taxon>
        <taxon>Lophotrochozoa</taxon>
        <taxon>Mollusca</taxon>
        <taxon>Gastropoda</taxon>
        <taxon>Patellogastropoda</taxon>
        <taxon>Patelloidea</taxon>
        <taxon>Patellidae</taxon>
        <taxon>Patella</taxon>
    </lineage>
</organism>
<dbReference type="Proteomes" id="UP001347796">
    <property type="component" value="Unassembled WGS sequence"/>
</dbReference>
<proteinExistence type="predicted"/>
<gene>
    <name evidence="1" type="ORF">SNE40_000968</name>
</gene>
<sequence>MTQLTSTFQYGYRSHGDLTALTTFNEFKAICYENNSLTVIISFLGIFMTKHTTDAWRDIYIVIKKLINVVCSR</sequence>
<evidence type="ECO:0000313" key="1">
    <source>
        <dbReference type="EMBL" id="KAK6195562.1"/>
    </source>
</evidence>
<evidence type="ECO:0000313" key="2">
    <source>
        <dbReference type="Proteomes" id="UP001347796"/>
    </source>
</evidence>
<dbReference type="AlphaFoldDB" id="A0AAN8KHN7"/>